<evidence type="ECO:0000313" key="3">
    <source>
        <dbReference type="Proteomes" id="UP001583172"/>
    </source>
</evidence>
<sequence>MAVPANAAVRETRRRSTPSDVERLNVNKALTTAEYSRRQFILNFAASRNTQLLIPGRKSEAIKAAEQWTARHLHQNGHHVQNNDLFKYTVDEHLWATHVGDDIPFPFTFMHPQLASFNEPAPTSPVEFHERLFDSKDAKTDSPQTSASAPLLAEVQSSDPATTQLRRQASTKQPQRQSESSLSPDIKRSMSLSSVDELKAQPKLAPEKSPFFVRLGRGAWRDLVRGSGDEVLH</sequence>
<feature type="compositionally biased region" description="Polar residues" evidence="1">
    <location>
        <begin position="155"/>
        <end position="183"/>
    </location>
</feature>
<comment type="caution">
    <text evidence="2">The sequence shown here is derived from an EMBL/GenBank/DDBJ whole genome shotgun (WGS) entry which is preliminary data.</text>
</comment>
<evidence type="ECO:0000313" key="2">
    <source>
        <dbReference type="EMBL" id="KAL1839232.1"/>
    </source>
</evidence>
<protein>
    <submittedName>
        <fullName evidence="2">Uncharacterized protein</fullName>
    </submittedName>
</protein>
<keyword evidence="3" id="KW-1185">Reference proteome</keyword>
<feature type="region of interest" description="Disordered" evidence="1">
    <location>
        <begin position="137"/>
        <end position="208"/>
    </location>
</feature>
<name>A0ABR3VBS6_HUMIN</name>
<gene>
    <name evidence="2" type="ORF">VTJ49DRAFT_1710</name>
</gene>
<organism evidence="2 3">
    <name type="scientific">Humicola insolens</name>
    <name type="common">Soft-rot fungus</name>
    <dbReference type="NCBI Taxonomy" id="85995"/>
    <lineage>
        <taxon>Eukaryota</taxon>
        <taxon>Fungi</taxon>
        <taxon>Dikarya</taxon>
        <taxon>Ascomycota</taxon>
        <taxon>Pezizomycotina</taxon>
        <taxon>Sordariomycetes</taxon>
        <taxon>Sordariomycetidae</taxon>
        <taxon>Sordariales</taxon>
        <taxon>Chaetomiaceae</taxon>
        <taxon>Mycothermus</taxon>
    </lineage>
</organism>
<evidence type="ECO:0000256" key="1">
    <source>
        <dbReference type="SAM" id="MobiDB-lite"/>
    </source>
</evidence>
<dbReference type="Proteomes" id="UP001583172">
    <property type="component" value="Unassembled WGS sequence"/>
</dbReference>
<accession>A0ABR3VBS6</accession>
<dbReference type="EMBL" id="JAZGSY010000168">
    <property type="protein sequence ID" value="KAL1839232.1"/>
    <property type="molecule type" value="Genomic_DNA"/>
</dbReference>
<reference evidence="2 3" key="1">
    <citation type="journal article" date="2024" name="Commun. Biol.">
        <title>Comparative genomic analysis of thermophilic fungi reveals convergent evolutionary adaptations and gene losses.</title>
        <authorList>
            <person name="Steindorff A.S."/>
            <person name="Aguilar-Pontes M.V."/>
            <person name="Robinson A.J."/>
            <person name="Andreopoulos B."/>
            <person name="LaButti K."/>
            <person name="Kuo A."/>
            <person name="Mondo S."/>
            <person name="Riley R."/>
            <person name="Otillar R."/>
            <person name="Haridas S."/>
            <person name="Lipzen A."/>
            <person name="Grimwood J."/>
            <person name="Schmutz J."/>
            <person name="Clum A."/>
            <person name="Reid I.D."/>
            <person name="Moisan M.C."/>
            <person name="Butler G."/>
            <person name="Nguyen T.T.M."/>
            <person name="Dewar K."/>
            <person name="Conant G."/>
            <person name="Drula E."/>
            <person name="Henrissat B."/>
            <person name="Hansel C."/>
            <person name="Singer S."/>
            <person name="Hutchinson M.I."/>
            <person name="de Vries R.P."/>
            <person name="Natvig D.O."/>
            <person name="Powell A.J."/>
            <person name="Tsang A."/>
            <person name="Grigoriev I.V."/>
        </authorList>
    </citation>
    <scope>NUCLEOTIDE SEQUENCE [LARGE SCALE GENOMIC DNA]</scope>
    <source>
        <strain evidence="2 3">CBS 620.91</strain>
    </source>
</reference>
<proteinExistence type="predicted"/>